<accession>A0AAJ1MJ09</accession>
<name>A0AAJ1MJ09_9SPIO</name>
<evidence type="ECO:0000313" key="2">
    <source>
        <dbReference type="EMBL" id="MDC7225376.1"/>
    </source>
</evidence>
<dbReference type="EMBL" id="JAQQAL010000006">
    <property type="protein sequence ID" value="MDC7225376.1"/>
    <property type="molecule type" value="Genomic_DNA"/>
</dbReference>
<keyword evidence="1" id="KW-0732">Signal</keyword>
<organism evidence="2 3">
    <name type="scientific">Candidatus Thalassospirochaeta sargassi</name>
    <dbReference type="NCBI Taxonomy" id="3119039"/>
    <lineage>
        <taxon>Bacteria</taxon>
        <taxon>Pseudomonadati</taxon>
        <taxon>Spirochaetota</taxon>
        <taxon>Spirochaetia</taxon>
        <taxon>Spirochaetales</taxon>
        <taxon>Spirochaetaceae</taxon>
        <taxon>Candidatus Thalassospirochaeta</taxon>
    </lineage>
</organism>
<gene>
    <name evidence="2" type="ORF">PQJ61_01280</name>
</gene>
<evidence type="ECO:0000313" key="3">
    <source>
        <dbReference type="Proteomes" id="UP001221217"/>
    </source>
</evidence>
<reference evidence="2 3" key="1">
    <citation type="submission" date="2022-12" db="EMBL/GenBank/DDBJ databases">
        <title>Metagenome assembled genome from gulf of manar.</title>
        <authorList>
            <person name="Kohli P."/>
            <person name="Pk S."/>
            <person name="Venkata Ramana C."/>
            <person name="Sasikala C."/>
        </authorList>
    </citation>
    <scope>NUCLEOTIDE SEQUENCE [LARGE SCALE GENOMIC DNA]</scope>
    <source>
        <strain evidence="2">JB008</strain>
    </source>
</reference>
<proteinExistence type="predicted"/>
<feature type="signal peptide" evidence="1">
    <location>
        <begin position="1"/>
        <end position="21"/>
    </location>
</feature>
<protein>
    <submittedName>
        <fullName evidence="2">Uncharacterized protein</fullName>
    </submittedName>
</protein>
<evidence type="ECO:0000256" key="1">
    <source>
        <dbReference type="SAM" id="SignalP"/>
    </source>
</evidence>
<feature type="chain" id="PRO_5042598184" evidence="1">
    <location>
        <begin position="22"/>
        <end position="203"/>
    </location>
</feature>
<dbReference type="Proteomes" id="UP001221217">
    <property type="component" value="Unassembled WGS sequence"/>
</dbReference>
<comment type="caution">
    <text evidence="2">The sequence shown here is derived from an EMBL/GenBank/DDBJ whole genome shotgun (WGS) entry which is preliminary data.</text>
</comment>
<dbReference type="AlphaFoldDB" id="A0AAJ1MJ09"/>
<sequence>MKRFGIFCIIIASASILPIFAQETGPDYENVYYDELFNEYLELETTLLQKIDERNLQSYNLGEIESLKFKAETENRYDVISRLEMLSYVVKTALEEEYTEVNAEALMAGMTDAEKRYQEEKTAAGILPTASTISIATAFTAGAVYAASAILTSSFYSKYTATESADDAAFYMFWWQFFEDVSIAGAVTTILSGTAAGITAALY</sequence>